<feature type="compositionally biased region" description="Polar residues" evidence="2">
    <location>
        <begin position="391"/>
        <end position="407"/>
    </location>
</feature>
<dbReference type="InterPro" id="IPR039773">
    <property type="entry name" value="BAG_chaperone_regulator"/>
</dbReference>
<dbReference type="GO" id="GO:0005829">
    <property type="term" value="C:cytosol"/>
    <property type="evidence" value="ECO:0007669"/>
    <property type="project" value="TreeGrafter"/>
</dbReference>
<feature type="domain" description="BAG" evidence="3">
    <location>
        <begin position="294"/>
        <end position="368"/>
    </location>
</feature>
<accession>A0A147BHN4</accession>
<sequence>MSFRRTPFQFNSDLNPDERRSELLRRFGFQPEEDTMFYETTTPPPPPSWSEWPSRFHRPGFYEDPEWRNTGSVFGNSSSGPNSPQSRMRPGWSTGNASDPEEGVPIKVVHEQTGGRGSEDCDGASEASSHSSASSTRSVPSSNGSKSRHEPRVHHIPIMVEPRNGPASSGHSSASANGDAKQSSSQFSPQAPRRSHRSSRDAESADAKNVTTIPVRMESGDDMQSQHPEEPKPSEKDSWANTYPRQKCQQGPKSPPQSPKSRKSPSRTTVPPEPASPPKGGQQSSSRAPSAEDQIRRINMELADLSEQVSKFKGTVGDKQFRFLDEMLTRLMLKLDLIDPEGKEEIRKMRKLAIHDVQMVINRLEGKPFESSALVEVGSREMEPASDCSEDNVSANNESACNLNGPSEPNEEAPQPPPSSATDAPMDTDCHPPTVIAVGAPDSEMVPAGSEPMEEPAADVSDVTGPADVDSSCASGMNWGDVSSHVGTPLNEHGLPTTQEASEGIEGSASGTSIADPSISTDL</sequence>
<reference evidence="4" key="1">
    <citation type="journal article" date="2018" name="PLoS Negl. Trop. Dis.">
        <title>Sialome diversity of ticks revealed by RNAseq of single tick salivary glands.</title>
        <authorList>
            <person name="Perner J."/>
            <person name="Kropackova S."/>
            <person name="Kopacek P."/>
            <person name="Ribeiro J.M."/>
        </authorList>
    </citation>
    <scope>NUCLEOTIDE SEQUENCE</scope>
    <source>
        <strain evidence="4">Siblings of single egg batch collected in Ceske Budejovice</strain>
        <tissue evidence="4">Salivary glands</tissue>
    </source>
</reference>
<dbReference type="InterPro" id="IPR003103">
    <property type="entry name" value="BAG_domain"/>
</dbReference>
<feature type="compositionally biased region" description="Low complexity" evidence="2">
    <location>
        <begin position="124"/>
        <end position="142"/>
    </location>
</feature>
<dbReference type="GO" id="GO:0000774">
    <property type="term" value="F:adenyl-nucleotide exchange factor activity"/>
    <property type="evidence" value="ECO:0007669"/>
    <property type="project" value="TreeGrafter"/>
</dbReference>
<evidence type="ECO:0000256" key="1">
    <source>
        <dbReference type="ARBA" id="ARBA00023186"/>
    </source>
</evidence>
<feature type="compositionally biased region" description="Polar residues" evidence="2">
    <location>
        <begin position="180"/>
        <end position="189"/>
    </location>
</feature>
<feature type="compositionally biased region" description="Basic and acidic residues" evidence="2">
    <location>
        <begin position="227"/>
        <end position="238"/>
    </location>
</feature>
<feature type="region of interest" description="Disordered" evidence="2">
    <location>
        <begin position="30"/>
        <end position="292"/>
    </location>
</feature>
<dbReference type="InterPro" id="IPR036533">
    <property type="entry name" value="BAG_dom_sf"/>
</dbReference>
<dbReference type="Pfam" id="PF02179">
    <property type="entry name" value="BAG"/>
    <property type="match status" value="1"/>
</dbReference>
<dbReference type="PANTHER" id="PTHR12329:SF5">
    <property type="entry name" value="STARVIN, ISOFORM E"/>
    <property type="match status" value="1"/>
</dbReference>
<dbReference type="Gene3D" id="1.20.58.120">
    <property type="entry name" value="BAG domain"/>
    <property type="match status" value="1"/>
</dbReference>
<dbReference type="AlphaFoldDB" id="A0A147BHN4"/>
<evidence type="ECO:0000256" key="2">
    <source>
        <dbReference type="SAM" id="MobiDB-lite"/>
    </source>
</evidence>
<feature type="compositionally biased region" description="Low complexity" evidence="2">
    <location>
        <begin position="75"/>
        <end position="84"/>
    </location>
</feature>
<evidence type="ECO:0000313" key="4">
    <source>
        <dbReference type="EMBL" id="JAR90310.1"/>
    </source>
</evidence>
<feature type="compositionally biased region" description="Polar residues" evidence="2">
    <location>
        <begin position="509"/>
        <end position="523"/>
    </location>
</feature>
<protein>
    <submittedName>
        <fullName evidence="4">Putative bag family molecular chaperone regulator 3</fullName>
    </submittedName>
</protein>
<dbReference type="SMART" id="SM00264">
    <property type="entry name" value="BAG"/>
    <property type="match status" value="1"/>
</dbReference>
<dbReference type="PANTHER" id="PTHR12329">
    <property type="entry name" value="BCL2-ASSOCIATED ATHANOGENE"/>
    <property type="match status" value="1"/>
</dbReference>
<dbReference type="EMBL" id="GEGO01005094">
    <property type="protein sequence ID" value="JAR90310.1"/>
    <property type="molecule type" value="Transcribed_RNA"/>
</dbReference>
<dbReference type="PROSITE" id="PS51035">
    <property type="entry name" value="BAG"/>
    <property type="match status" value="1"/>
</dbReference>
<dbReference type="SUPFAM" id="SSF63491">
    <property type="entry name" value="BAG domain"/>
    <property type="match status" value="1"/>
</dbReference>
<keyword evidence="1" id="KW-0143">Chaperone</keyword>
<dbReference type="GO" id="GO:0016020">
    <property type="term" value="C:membrane"/>
    <property type="evidence" value="ECO:0007669"/>
    <property type="project" value="TreeGrafter"/>
</dbReference>
<feature type="compositionally biased region" description="Low complexity" evidence="2">
    <location>
        <begin position="167"/>
        <end position="176"/>
    </location>
</feature>
<name>A0A147BHN4_IXORI</name>
<feature type="region of interest" description="Disordered" evidence="2">
    <location>
        <begin position="378"/>
        <end position="523"/>
    </location>
</feature>
<organism evidence="4">
    <name type="scientific">Ixodes ricinus</name>
    <name type="common">Common tick</name>
    <name type="synonym">Acarus ricinus</name>
    <dbReference type="NCBI Taxonomy" id="34613"/>
    <lineage>
        <taxon>Eukaryota</taxon>
        <taxon>Metazoa</taxon>
        <taxon>Ecdysozoa</taxon>
        <taxon>Arthropoda</taxon>
        <taxon>Chelicerata</taxon>
        <taxon>Arachnida</taxon>
        <taxon>Acari</taxon>
        <taxon>Parasitiformes</taxon>
        <taxon>Ixodida</taxon>
        <taxon>Ixodoidea</taxon>
        <taxon>Ixodidae</taxon>
        <taxon>Ixodinae</taxon>
        <taxon>Ixodes</taxon>
    </lineage>
</organism>
<dbReference type="GO" id="GO:0050821">
    <property type="term" value="P:protein stabilization"/>
    <property type="evidence" value="ECO:0007669"/>
    <property type="project" value="TreeGrafter"/>
</dbReference>
<evidence type="ECO:0000259" key="3">
    <source>
        <dbReference type="PROSITE" id="PS51035"/>
    </source>
</evidence>
<dbReference type="GO" id="GO:0005634">
    <property type="term" value="C:nucleus"/>
    <property type="evidence" value="ECO:0007669"/>
    <property type="project" value="TreeGrafter"/>
</dbReference>
<proteinExistence type="predicted"/>
<dbReference type="GO" id="GO:0051087">
    <property type="term" value="F:protein-folding chaperone binding"/>
    <property type="evidence" value="ECO:0007669"/>
    <property type="project" value="InterPro"/>
</dbReference>